<reference evidence="17 18" key="1">
    <citation type="submission" date="2018-01" db="EMBL/GenBank/DDBJ databases">
        <title>Complete genome sequences of 14 Citrobacter spp. isolated from plant in Canada.</title>
        <authorList>
            <person name="Bhandare S.G."/>
            <person name="Colavecchio A."/>
            <person name="Jeukens J."/>
            <person name="Emond-Rheault J.-G."/>
            <person name="Freschi L."/>
            <person name="Hamel J."/>
            <person name="Kukavica-Ibrulj I."/>
            <person name="Levesque R."/>
            <person name="Goodridge L."/>
        </authorList>
    </citation>
    <scope>NUCLEOTIDE SEQUENCE [LARGE SCALE GENOMIC DNA]</scope>
    <source>
        <strain evidence="17 18">S1285</strain>
    </source>
</reference>
<sequence length="402" mass="43199">MSDRYKQMRQRFILLEIKKNKTIKINVLAKILCVTERTIRRDIHALAQTGLIRARYGGAVLLSQKEASPYQDNQLYLHTNMEINAFNFTTPAAKKNGRVFILGSFNTDLVYRLQHFPGAGETIRALYSCCLPGGKGSNQAVAACHAGAHTHFTAKVGEDDFALKAQQFLGSVGLEALTLFSQPDVPTGSAVVMVSEDAGDNAIVINPGANQTISRDEVLACYEAIGQCDVFLTQMENNPGATALALNFAHSCGLTTIFNPAPWRKEVLDLLAWATVVTPNLTEAESIIGAPVRSEADIRGAAEAIHRLGPQIVIITLGSKGCWLFDGQQHRSFPAFPAVNVDTAGAGDAFNGALAAQLARGENITAALTYASAFASLAVEREGASNMPEHSAVIERLNALMN</sequence>
<dbReference type="GO" id="GO:0019303">
    <property type="term" value="P:D-ribose catabolic process"/>
    <property type="evidence" value="ECO:0007669"/>
    <property type="project" value="UniProtKB-UniRule"/>
</dbReference>
<dbReference type="InterPro" id="IPR036388">
    <property type="entry name" value="WH-like_DNA-bd_sf"/>
</dbReference>
<dbReference type="SUPFAM" id="SSF46785">
    <property type="entry name" value="Winged helix' DNA-binding domain"/>
    <property type="match status" value="1"/>
</dbReference>
<feature type="binding site" evidence="15">
    <location>
        <begin position="106"/>
        <end position="108"/>
    </location>
    <ligand>
        <name>substrate</name>
    </ligand>
</feature>
<feature type="binding site" evidence="15">
    <location>
        <position position="236"/>
    </location>
    <ligand>
        <name>substrate</name>
    </ligand>
</feature>
<dbReference type="PROSITE" id="PS00584">
    <property type="entry name" value="PFKB_KINASES_2"/>
    <property type="match status" value="1"/>
</dbReference>
<feature type="binding site" evidence="15">
    <location>
        <position position="383"/>
    </location>
    <ligand>
        <name>K(+)</name>
        <dbReference type="ChEBI" id="CHEBI:29103"/>
    </ligand>
</feature>
<name>A0A2S4RTH0_CITAM</name>
<keyword evidence="6 15" id="KW-0547">Nucleotide-binding</keyword>
<keyword evidence="13" id="KW-0804">Transcription</keyword>
<keyword evidence="9 15" id="KW-0460">Magnesium</keyword>
<evidence type="ECO:0000256" key="3">
    <source>
        <dbReference type="ARBA" id="ARBA00016943"/>
    </source>
</evidence>
<dbReference type="AlphaFoldDB" id="A0A2S4RTH0"/>
<dbReference type="InterPro" id="IPR018356">
    <property type="entry name" value="Tscrpt_reg_HTH_DeoR_CS"/>
</dbReference>
<evidence type="ECO:0000256" key="15">
    <source>
        <dbReference type="HAMAP-Rule" id="MF_01987"/>
    </source>
</evidence>
<dbReference type="GO" id="GO:0003677">
    <property type="term" value="F:DNA binding"/>
    <property type="evidence" value="ECO:0007669"/>
    <property type="project" value="UniProtKB-KW"/>
</dbReference>
<comment type="similarity">
    <text evidence="15">Belongs to the carbohydrate kinase PfkB family. Ribokinase subfamily.</text>
</comment>
<dbReference type="UniPathway" id="UPA00916">
    <property type="reaction ID" value="UER00889"/>
</dbReference>
<dbReference type="EMBL" id="PQLX01000008">
    <property type="protein sequence ID" value="POU63108.1"/>
    <property type="molecule type" value="Genomic_DNA"/>
</dbReference>
<proteinExistence type="inferred from homology"/>
<comment type="caution">
    <text evidence="17">The sequence shown here is derived from an EMBL/GenBank/DDBJ whole genome shotgun (WGS) entry which is preliminary data.</text>
</comment>
<keyword evidence="14 15" id="KW-0119">Carbohydrate metabolism</keyword>
<evidence type="ECO:0000256" key="13">
    <source>
        <dbReference type="ARBA" id="ARBA00023163"/>
    </source>
</evidence>
<dbReference type="InterPro" id="IPR002173">
    <property type="entry name" value="Carboh/pur_kinase_PfkB_CS"/>
</dbReference>
<feature type="binding site" evidence="15">
    <location>
        <position position="344"/>
    </location>
    <ligand>
        <name>K(+)</name>
        <dbReference type="ChEBI" id="CHEBI:29103"/>
    </ligand>
</feature>
<feature type="binding site" evidence="15">
    <location>
        <position position="381"/>
    </location>
    <ligand>
        <name>K(+)</name>
        <dbReference type="ChEBI" id="CHEBI:29103"/>
    </ligand>
</feature>
<keyword evidence="15" id="KW-0963">Cytoplasm</keyword>
<accession>A0A2S4RTH0</accession>
<evidence type="ECO:0000313" key="18">
    <source>
        <dbReference type="Proteomes" id="UP000237003"/>
    </source>
</evidence>
<dbReference type="OrthoDB" id="9776822at2"/>
<evidence type="ECO:0000256" key="10">
    <source>
        <dbReference type="ARBA" id="ARBA00022958"/>
    </source>
</evidence>
<feature type="binding site" evidence="15">
    <location>
        <begin position="347"/>
        <end position="348"/>
    </location>
    <ligand>
        <name>ATP</name>
        <dbReference type="ChEBI" id="CHEBI:30616"/>
    </ligand>
</feature>
<feature type="binding site" evidence="15">
    <location>
        <position position="348"/>
    </location>
    <ligand>
        <name>substrate</name>
    </ligand>
</feature>
<dbReference type="GO" id="GO:0046872">
    <property type="term" value="F:metal ion binding"/>
    <property type="evidence" value="ECO:0007669"/>
    <property type="project" value="UniProtKB-KW"/>
</dbReference>
<dbReference type="GO" id="GO:0003700">
    <property type="term" value="F:DNA-binding transcription factor activity"/>
    <property type="evidence" value="ECO:0007669"/>
    <property type="project" value="InterPro"/>
</dbReference>
<dbReference type="CDD" id="cd01174">
    <property type="entry name" value="ribokinase"/>
    <property type="match status" value="1"/>
</dbReference>
<dbReference type="Proteomes" id="UP000237003">
    <property type="component" value="Unassembled WGS sequence"/>
</dbReference>
<dbReference type="SMART" id="SM00420">
    <property type="entry name" value="HTH_DEOR"/>
    <property type="match status" value="1"/>
</dbReference>
<dbReference type="HAMAP" id="MF_01987">
    <property type="entry name" value="Ribokinase"/>
    <property type="match status" value="1"/>
</dbReference>
<dbReference type="InterPro" id="IPR011611">
    <property type="entry name" value="PfkB_dom"/>
</dbReference>
<evidence type="ECO:0000256" key="14">
    <source>
        <dbReference type="ARBA" id="ARBA00023277"/>
    </source>
</evidence>
<dbReference type="Gene3D" id="3.40.1190.20">
    <property type="match status" value="1"/>
</dbReference>
<comment type="subunit">
    <text evidence="15">Homodimer.</text>
</comment>
<feature type="binding site" evidence="15">
    <location>
        <position position="378"/>
    </location>
    <ligand>
        <name>K(+)</name>
        <dbReference type="ChEBI" id="CHEBI:29103"/>
    </ligand>
</feature>
<comment type="function">
    <text evidence="15">Catalyzes the phosphorylation of ribose at O-5 in a reaction requiring ATP and magnesium. The resulting D-ribose-5-phosphate can then be used either for sythesis of nucleotides, histidine, and tryptophan, or as a component of the pentose phosphate pathway.</text>
</comment>
<dbReference type="InterPro" id="IPR036390">
    <property type="entry name" value="WH_DNA-bd_sf"/>
</dbReference>
<keyword evidence="5 15" id="KW-0479">Metal-binding</keyword>
<feature type="active site" description="Proton acceptor" evidence="15">
    <location>
        <position position="348"/>
    </location>
</feature>
<evidence type="ECO:0000256" key="1">
    <source>
        <dbReference type="ARBA" id="ARBA00005380"/>
    </source>
</evidence>
<dbReference type="PRINTS" id="PR00990">
    <property type="entry name" value="RIBOKINASE"/>
</dbReference>
<comment type="catalytic activity">
    <reaction evidence="15">
        <text>D-ribose + ATP = D-ribose 5-phosphate + ADP + H(+)</text>
        <dbReference type="Rhea" id="RHEA:13697"/>
        <dbReference type="ChEBI" id="CHEBI:15378"/>
        <dbReference type="ChEBI" id="CHEBI:30616"/>
        <dbReference type="ChEBI" id="CHEBI:47013"/>
        <dbReference type="ChEBI" id="CHEBI:78346"/>
        <dbReference type="ChEBI" id="CHEBI:456216"/>
        <dbReference type="EC" id="2.7.1.15"/>
    </reaction>
</comment>
<evidence type="ECO:0000256" key="7">
    <source>
        <dbReference type="ARBA" id="ARBA00022777"/>
    </source>
</evidence>
<dbReference type="RefSeq" id="WP_103777465.1">
    <property type="nucleotide sequence ID" value="NZ_PQLX01000008.1"/>
</dbReference>
<evidence type="ECO:0000256" key="2">
    <source>
        <dbReference type="ARBA" id="ARBA00012035"/>
    </source>
</evidence>
<keyword evidence="10 15" id="KW-0630">Potassium</keyword>
<dbReference type="PROSITE" id="PS00894">
    <property type="entry name" value="HTH_DEOR_1"/>
    <property type="match status" value="1"/>
</dbReference>
<feature type="binding site" evidence="15">
    <location>
        <position position="342"/>
    </location>
    <ligand>
        <name>K(+)</name>
        <dbReference type="ChEBI" id="CHEBI:29103"/>
    </ligand>
</feature>
<comment type="pathway">
    <text evidence="15">Carbohydrate metabolism; D-ribose degradation; D-ribose 5-phosphate from beta-D-ribopyranose: step 2/2.</text>
</comment>
<keyword evidence="8 15" id="KW-0067">ATP-binding</keyword>
<evidence type="ECO:0000256" key="9">
    <source>
        <dbReference type="ARBA" id="ARBA00022842"/>
    </source>
</evidence>
<comment type="subcellular location">
    <subcellularLocation>
        <location evidence="15">Cytoplasm</location>
    </subcellularLocation>
</comment>
<dbReference type="InterPro" id="IPR011877">
    <property type="entry name" value="Ribokinase"/>
</dbReference>
<protein>
    <recommendedName>
        <fullName evidence="3 15">Ribokinase</fullName>
        <shortName evidence="15">RK</shortName>
        <ecNumber evidence="2 15">2.7.1.15</ecNumber>
    </recommendedName>
</protein>
<dbReference type="Pfam" id="PF08220">
    <property type="entry name" value="HTH_DeoR"/>
    <property type="match status" value="1"/>
</dbReference>
<dbReference type="PRINTS" id="PR00037">
    <property type="entry name" value="HTHLACR"/>
</dbReference>
<dbReference type="GO" id="GO:0004747">
    <property type="term" value="F:ribokinase activity"/>
    <property type="evidence" value="ECO:0007669"/>
    <property type="project" value="UniProtKB-UniRule"/>
</dbReference>
<comment type="cofactor">
    <cofactor evidence="15">
        <name>Mg(2+)</name>
        <dbReference type="ChEBI" id="CHEBI:18420"/>
    </cofactor>
    <text evidence="15">Requires a divalent cation, most likely magnesium in vivo, as an electrophilic catalyst to aid phosphoryl group transfer. It is the chelate of the metal and the nucleotide that is the actual substrate.</text>
</comment>
<gene>
    <name evidence="15" type="primary">rbsK</name>
    <name evidence="17" type="ORF">C3430_20650</name>
</gene>
<keyword evidence="12" id="KW-0238">DNA-binding</keyword>
<evidence type="ECO:0000256" key="11">
    <source>
        <dbReference type="ARBA" id="ARBA00023015"/>
    </source>
</evidence>
<evidence type="ECO:0000256" key="6">
    <source>
        <dbReference type="ARBA" id="ARBA00022741"/>
    </source>
</evidence>
<dbReference type="GO" id="GO:0005829">
    <property type="term" value="C:cytosol"/>
    <property type="evidence" value="ECO:0007669"/>
    <property type="project" value="TreeGrafter"/>
</dbReference>
<evidence type="ECO:0000256" key="8">
    <source>
        <dbReference type="ARBA" id="ARBA00022840"/>
    </source>
</evidence>
<comment type="similarity">
    <text evidence="1">Belongs to the carbohydrate kinase pfkB family.</text>
</comment>
<dbReference type="SUPFAM" id="SSF53613">
    <property type="entry name" value="Ribokinase-like"/>
    <property type="match status" value="1"/>
</dbReference>
<evidence type="ECO:0000259" key="16">
    <source>
        <dbReference type="PROSITE" id="PS51000"/>
    </source>
</evidence>
<comment type="caution">
    <text evidence="15">Lacks conserved residue(s) required for the propagation of feature annotation.</text>
</comment>
<evidence type="ECO:0000313" key="17">
    <source>
        <dbReference type="EMBL" id="POU63108.1"/>
    </source>
</evidence>
<evidence type="ECO:0000256" key="5">
    <source>
        <dbReference type="ARBA" id="ARBA00022723"/>
    </source>
</evidence>
<dbReference type="PANTHER" id="PTHR10584:SF166">
    <property type="entry name" value="RIBOKINASE"/>
    <property type="match status" value="1"/>
</dbReference>
<dbReference type="Gene3D" id="1.10.10.10">
    <property type="entry name" value="Winged helix-like DNA-binding domain superfamily/Winged helix DNA-binding domain"/>
    <property type="match status" value="1"/>
</dbReference>
<dbReference type="Pfam" id="PF00294">
    <property type="entry name" value="PfkB"/>
    <property type="match status" value="1"/>
</dbReference>
<dbReference type="InterPro" id="IPR001034">
    <property type="entry name" value="DeoR_HTH"/>
</dbReference>
<feature type="domain" description="HTH deoR-type" evidence="16">
    <location>
        <begin position="6"/>
        <end position="61"/>
    </location>
</feature>
<keyword evidence="4 15" id="KW-0808">Transferase</keyword>
<dbReference type="PROSITE" id="PS51000">
    <property type="entry name" value="HTH_DEOR_2"/>
    <property type="match status" value="1"/>
</dbReference>
<evidence type="ECO:0000256" key="12">
    <source>
        <dbReference type="ARBA" id="ARBA00023125"/>
    </source>
</evidence>
<dbReference type="PANTHER" id="PTHR10584">
    <property type="entry name" value="SUGAR KINASE"/>
    <property type="match status" value="1"/>
</dbReference>
<dbReference type="GO" id="GO:0005524">
    <property type="term" value="F:ATP binding"/>
    <property type="evidence" value="ECO:0007669"/>
    <property type="project" value="UniProtKB-UniRule"/>
</dbReference>
<evidence type="ECO:0000256" key="4">
    <source>
        <dbReference type="ARBA" id="ARBA00022679"/>
    </source>
</evidence>
<keyword evidence="7 15" id="KW-0418">Kinase</keyword>
<comment type="activity regulation">
    <text evidence="15">Activated by a monovalent cation that binds near, but not in, the active site. The most likely occupant of the site in vivo is potassium. Ion binding induces a conformational change that may alter substrate affinity.</text>
</comment>
<organism evidence="17 18">
    <name type="scientific">Citrobacter amalonaticus</name>
    <dbReference type="NCBI Taxonomy" id="35703"/>
    <lineage>
        <taxon>Bacteria</taxon>
        <taxon>Pseudomonadati</taxon>
        <taxon>Pseudomonadota</taxon>
        <taxon>Gammaproteobacteria</taxon>
        <taxon>Enterobacterales</taxon>
        <taxon>Enterobacteriaceae</taxon>
        <taxon>Citrobacter</taxon>
    </lineage>
</organism>
<feature type="binding site" evidence="15">
    <location>
        <begin position="316"/>
        <end position="321"/>
    </location>
    <ligand>
        <name>ATP</name>
        <dbReference type="ChEBI" id="CHEBI:30616"/>
    </ligand>
</feature>
<dbReference type="InterPro" id="IPR029056">
    <property type="entry name" value="Ribokinase-like"/>
</dbReference>
<feature type="binding site" evidence="15">
    <location>
        <begin position="134"/>
        <end position="138"/>
    </location>
    <ligand>
        <name>substrate</name>
    </ligand>
</feature>
<keyword evidence="11" id="KW-0805">Transcription regulation</keyword>
<dbReference type="EC" id="2.7.1.15" evidence="2 15"/>
<feature type="binding site" evidence="15">
    <location>
        <position position="280"/>
    </location>
    <ligand>
        <name>ATP</name>
        <dbReference type="ChEBI" id="CHEBI:30616"/>
    </ligand>
</feature>
<dbReference type="InterPro" id="IPR002139">
    <property type="entry name" value="Ribo/fructo_kinase"/>
</dbReference>